<proteinExistence type="inferred from homology"/>
<evidence type="ECO:0000256" key="1">
    <source>
        <dbReference type="ARBA" id="ARBA00006336"/>
    </source>
</evidence>
<dbReference type="GO" id="GO:0016787">
    <property type="term" value="F:hydrolase activity"/>
    <property type="evidence" value="ECO:0007669"/>
    <property type="project" value="UniProtKB-KW"/>
</dbReference>
<name>A0A919XS28_9BACL</name>
<comment type="caution">
    <text evidence="4">The sequence shown here is derived from an EMBL/GenBank/DDBJ whole genome shotgun (WGS) entry which is preliminary data.</text>
</comment>
<protein>
    <submittedName>
        <fullName evidence="4">N-carbamoylsarcosine amidase</fullName>
    </submittedName>
</protein>
<evidence type="ECO:0000256" key="2">
    <source>
        <dbReference type="ARBA" id="ARBA00022801"/>
    </source>
</evidence>
<sequence>MKVWDRFLTDRDKQVFGSAGYDAKAGFGQRPALLVIDVSYGFCGHEREPILDSVKHWRNSCGEAAWDAIPYIQKLLHAAREQRIPIFYTTGVDRRPDGFDAGGWRRKNTRSSEGETISGYGSNEIVREIAPQPEDIVIEKLKPSPFHGTPLVGYLTDLGIDTLLICGTTTGGCVRAGVIDAFSYNYYVGVVEECTFDRGEASHAINLFDMNAKYADVVSTEDAVNYMKQTAKGLHDSKIAFPAAPSNTAVL</sequence>
<dbReference type="PANTHER" id="PTHR43540:SF1">
    <property type="entry name" value="ISOCHORISMATASE HYDROLASE"/>
    <property type="match status" value="1"/>
</dbReference>
<dbReference type="SUPFAM" id="SSF52499">
    <property type="entry name" value="Isochorismatase-like hydrolases"/>
    <property type="match status" value="1"/>
</dbReference>
<dbReference type="EMBL" id="BORR01000001">
    <property type="protein sequence ID" value="GIO35283.1"/>
    <property type="molecule type" value="Genomic_DNA"/>
</dbReference>
<evidence type="ECO:0000259" key="3">
    <source>
        <dbReference type="Pfam" id="PF00857"/>
    </source>
</evidence>
<dbReference type="InterPro" id="IPR000868">
    <property type="entry name" value="Isochorismatase-like_dom"/>
</dbReference>
<accession>A0A919XS28</accession>
<dbReference type="RefSeq" id="WP_212937732.1">
    <property type="nucleotide sequence ID" value="NZ_BORR01000001.1"/>
</dbReference>
<feature type="domain" description="Isochorismatase-like" evidence="3">
    <location>
        <begin position="32"/>
        <end position="222"/>
    </location>
</feature>
<keyword evidence="5" id="KW-1185">Reference proteome</keyword>
<dbReference type="InterPro" id="IPR050272">
    <property type="entry name" value="Isochorismatase-like_hydrls"/>
</dbReference>
<dbReference type="Proteomes" id="UP000681162">
    <property type="component" value="Unassembled WGS sequence"/>
</dbReference>
<comment type="similarity">
    <text evidence="1">Belongs to the isochorismatase family.</text>
</comment>
<dbReference type="InterPro" id="IPR036380">
    <property type="entry name" value="Isochorismatase-like_sf"/>
</dbReference>
<gene>
    <name evidence="4" type="ORF">J41TS12_01440</name>
</gene>
<reference evidence="4 5" key="1">
    <citation type="submission" date="2021-03" db="EMBL/GenBank/DDBJ databases">
        <title>Antimicrobial resistance genes in bacteria isolated from Japanese honey, and their potential for conferring macrolide and lincosamide resistance in the American foulbrood pathogen Paenibacillus larvae.</title>
        <authorList>
            <person name="Okamoto M."/>
            <person name="Kumagai M."/>
            <person name="Kanamori H."/>
            <person name="Takamatsu D."/>
        </authorList>
    </citation>
    <scope>NUCLEOTIDE SEQUENCE [LARGE SCALE GENOMIC DNA]</scope>
    <source>
        <strain evidence="4 5">J41TS12</strain>
    </source>
</reference>
<keyword evidence="2" id="KW-0378">Hydrolase</keyword>
<organism evidence="4 5">
    <name type="scientific">Paenibacillus antibioticophila</name>
    <dbReference type="NCBI Taxonomy" id="1274374"/>
    <lineage>
        <taxon>Bacteria</taxon>
        <taxon>Bacillati</taxon>
        <taxon>Bacillota</taxon>
        <taxon>Bacilli</taxon>
        <taxon>Bacillales</taxon>
        <taxon>Paenibacillaceae</taxon>
        <taxon>Paenibacillus</taxon>
    </lineage>
</organism>
<evidence type="ECO:0000313" key="5">
    <source>
        <dbReference type="Proteomes" id="UP000681162"/>
    </source>
</evidence>
<dbReference type="Gene3D" id="3.40.50.850">
    <property type="entry name" value="Isochorismatase-like"/>
    <property type="match status" value="1"/>
</dbReference>
<dbReference type="PANTHER" id="PTHR43540">
    <property type="entry name" value="PEROXYUREIDOACRYLATE/UREIDOACRYLATE AMIDOHYDROLASE-RELATED"/>
    <property type="match status" value="1"/>
</dbReference>
<evidence type="ECO:0000313" key="4">
    <source>
        <dbReference type="EMBL" id="GIO35283.1"/>
    </source>
</evidence>
<dbReference type="AlphaFoldDB" id="A0A919XS28"/>
<dbReference type="Pfam" id="PF00857">
    <property type="entry name" value="Isochorismatase"/>
    <property type="match status" value="1"/>
</dbReference>